<feature type="compositionally biased region" description="Low complexity" evidence="8">
    <location>
        <begin position="96"/>
        <end position="110"/>
    </location>
</feature>
<feature type="compositionally biased region" description="Polar residues" evidence="8">
    <location>
        <begin position="431"/>
        <end position="444"/>
    </location>
</feature>
<evidence type="ECO:0000256" key="4">
    <source>
        <dbReference type="ARBA" id="ARBA00022722"/>
    </source>
</evidence>
<dbReference type="AlphaFoldDB" id="A0A6H5HWL6"/>
<dbReference type="GO" id="GO:0042575">
    <property type="term" value="C:DNA polymerase complex"/>
    <property type="evidence" value="ECO:0007669"/>
    <property type="project" value="UniProtKB-ARBA"/>
</dbReference>
<dbReference type="FunFam" id="3.10.20.370:FF:000001">
    <property type="entry name" value="Retrovirus-related Pol polyprotein from transposon 17.6-like protein"/>
    <property type="match status" value="1"/>
</dbReference>
<reference evidence="10 11" key="1">
    <citation type="submission" date="2020-02" db="EMBL/GenBank/DDBJ databases">
        <authorList>
            <person name="Ferguson B K."/>
        </authorList>
    </citation>
    <scope>NUCLEOTIDE SEQUENCE [LARGE SCALE GENOMIC DNA]</scope>
</reference>
<dbReference type="GO" id="GO:0015074">
    <property type="term" value="P:DNA integration"/>
    <property type="evidence" value="ECO:0007669"/>
    <property type="project" value="InterPro"/>
</dbReference>
<dbReference type="PANTHER" id="PTHR37984:SF5">
    <property type="entry name" value="PROTEIN NYNRIN-LIKE"/>
    <property type="match status" value="1"/>
</dbReference>
<dbReference type="GO" id="GO:0016787">
    <property type="term" value="F:hydrolase activity"/>
    <property type="evidence" value="ECO:0007669"/>
    <property type="project" value="UniProtKB-KW"/>
</dbReference>
<dbReference type="Gene3D" id="3.30.420.10">
    <property type="entry name" value="Ribonuclease H-like superfamily/Ribonuclease H"/>
    <property type="match status" value="1"/>
</dbReference>
<evidence type="ECO:0000256" key="2">
    <source>
        <dbReference type="ARBA" id="ARBA00022679"/>
    </source>
</evidence>
<dbReference type="InterPro" id="IPR041588">
    <property type="entry name" value="Integrase_H2C2"/>
</dbReference>
<evidence type="ECO:0000256" key="8">
    <source>
        <dbReference type="SAM" id="MobiDB-lite"/>
    </source>
</evidence>
<proteinExistence type="predicted"/>
<dbReference type="InterPro" id="IPR012337">
    <property type="entry name" value="RNaseH-like_sf"/>
</dbReference>
<evidence type="ECO:0000256" key="5">
    <source>
        <dbReference type="ARBA" id="ARBA00022759"/>
    </source>
</evidence>
<dbReference type="Pfam" id="PF17921">
    <property type="entry name" value="Integrase_H2C2"/>
    <property type="match status" value="1"/>
</dbReference>
<dbReference type="EC" id="2.7.7.49" evidence="1"/>
<keyword evidence="5" id="KW-0255">Endonuclease</keyword>
<dbReference type="CDD" id="cd09274">
    <property type="entry name" value="RNase_HI_RT_Ty3"/>
    <property type="match status" value="1"/>
</dbReference>
<dbReference type="Gene3D" id="3.10.20.370">
    <property type="match status" value="1"/>
</dbReference>
<feature type="region of interest" description="Disordered" evidence="8">
    <location>
        <begin position="605"/>
        <end position="633"/>
    </location>
</feature>
<name>A0A6H5HWL6_9HYME</name>
<dbReference type="InterPro" id="IPR043502">
    <property type="entry name" value="DNA/RNA_pol_sf"/>
</dbReference>
<feature type="compositionally biased region" description="Basic and acidic residues" evidence="8">
    <location>
        <begin position="485"/>
        <end position="499"/>
    </location>
</feature>
<sequence length="1094" mass="124624">MRKSNTVGDFYDYLNLLLSGAQHALEEEKGNAYNASMMTPLKDLVVDIFIRGLPPDMSTAVDSRNPTSLDEAYAEAKRIETRRNAHILPDNRYRSDYNNYNNRYQNNDRQSYPREHVGIMRPSEVPSRQENLQHQGYNSQPQRNQYSYDNSQYRQNQDRHDHQQYHRNNQYSPRNQGPQNYNPRGYNHNYQSGNRNYNQSPRNEQYANHRENPDASDYAIGAVLSQTVDGNDLPVSYLSRSLNKHEINYTTTEKECLAALYAMSIYRPYLLGRKFTLQSDHEPLNWMHSRKDPGQRLMRWMFKFSDYDYDFKYKPGKENVVADGLSRNPPERDLNQNLPNLKVMMLRTKPKSTPPQKPTDQNTADAKEKPKSSLKRSKSLPSSKLEAPKMPKPKLGRPPGAPNKKYTVDPNESCVAKRTRGQTKIDEQRTIAKTTPPITSQQRLKSGVRSSMPPKASPKPILNRIVRPLTPQPLGSQSETDTDSEVPRDDPRTSALREQDTEDSSVEAETRVHQDASSDAESESSLAQEPLDSEIELELTSAATSVDEPLEDDVFESELDTTLTDAEISQARENVAKSLRRSFEAEDVPSRVNLRSIINDSRTSLTDEEDIDKETRETLKELDPYDAETGRDDEMEKRIQQLVEASSDILSSEQGGSSDDSSSAETTIDRDEFFATNTGTSKTRRFKNTTSIIGRPRAVSTPAVVAQTTRPRLSSIPENPSIQLNFSRPPLDNTLSDQIIPIAIPNLNPIYNENTIDYAQENCSNTRQNRVTLSREGLTYVNDHIAHFIYADANTNDNVGKLLQDIGAIDLKNIKSKHPNVGQVLTTKFKNRNIFTVIVLQKHYENLSVEALEKGINNLKRVCKRKGVNSLRIARNCSTTNNLPPGALAQTLSQIFTNPNTSITLCYGNTSAVPEHERLRIIQLLHSSPFGGHKGITQTYRKIRERFYWRNMRDDITEFINNCAGCQENKITRAKTRNPMIITDTPIESFDKVSIDTVGKLRTTTTGNCHILTMQCHLTKYLLAIPLPNIKATTIANALARNLICQFGAPRAILSDRGRPRQMFQNSRFLQLRTYNARRNKQKYRRMRSKYMDK</sequence>
<dbReference type="Proteomes" id="UP000479190">
    <property type="component" value="Unassembled WGS sequence"/>
</dbReference>
<evidence type="ECO:0000313" key="11">
    <source>
        <dbReference type="Proteomes" id="UP000479190"/>
    </source>
</evidence>
<dbReference type="GO" id="GO:0004519">
    <property type="term" value="F:endonuclease activity"/>
    <property type="evidence" value="ECO:0007669"/>
    <property type="project" value="UniProtKB-KW"/>
</dbReference>
<feature type="compositionally biased region" description="Polar residues" evidence="8">
    <location>
        <begin position="166"/>
        <end position="206"/>
    </location>
</feature>
<keyword evidence="3" id="KW-0548">Nucleotidyltransferase</keyword>
<feature type="compositionally biased region" description="Low complexity" evidence="8">
    <location>
        <begin position="651"/>
        <end position="663"/>
    </location>
</feature>
<feature type="compositionally biased region" description="Polar residues" evidence="8">
    <location>
        <begin position="126"/>
        <end position="155"/>
    </location>
</feature>
<organism evidence="10 11">
    <name type="scientific">Trichogramma brassicae</name>
    <dbReference type="NCBI Taxonomy" id="86971"/>
    <lineage>
        <taxon>Eukaryota</taxon>
        <taxon>Metazoa</taxon>
        <taxon>Ecdysozoa</taxon>
        <taxon>Arthropoda</taxon>
        <taxon>Hexapoda</taxon>
        <taxon>Insecta</taxon>
        <taxon>Pterygota</taxon>
        <taxon>Neoptera</taxon>
        <taxon>Endopterygota</taxon>
        <taxon>Hymenoptera</taxon>
        <taxon>Apocrita</taxon>
        <taxon>Proctotrupomorpha</taxon>
        <taxon>Chalcidoidea</taxon>
        <taxon>Trichogrammatidae</taxon>
        <taxon>Trichogramma</taxon>
    </lineage>
</organism>
<protein>
    <recommendedName>
        <fullName evidence="1">RNA-directed DNA polymerase</fullName>
        <ecNumber evidence="1">2.7.7.49</ecNumber>
    </recommendedName>
</protein>
<feature type="domain" description="Integrase catalytic" evidence="9">
    <location>
        <begin position="982"/>
        <end position="1072"/>
    </location>
</feature>
<feature type="compositionally biased region" description="Basic and acidic residues" evidence="8">
    <location>
        <begin position="613"/>
        <end position="633"/>
    </location>
</feature>
<feature type="region of interest" description="Disordered" evidence="8">
    <location>
        <begin position="701"/>
        <end position="721"/>
    </location>
</feature>
<dbReference type="PANTHER" id="PTHR37984">
    <property type="entry name" value="PROTEIN CBG26694"/>
    <property type="match status" value="1"/>
</dbReference>
<dbReference type="Pfam" id="PF17917">
    <property type="entry name" value="RT_RNaseH"/>
    <property type="match status" value="1"/>
</dbReference>
<evidence type="ECO:0000256" key="6">
    <source>
        <dbReference type="ARBA" id="ARBA00022801"/>
    </source>
</evidence>
<keyword evidence="2" id="KW-0808">Transferase</keyword>
<dbReference type="InterPro" id="IPR041373">
    <property type="entry name" value="RT_RNaseH"/>
</dbReference>
<dbReference type="OrthoDB" id="10063667at2759"/>
<dbReference type="InterPro" id="IPR001584">
    <property type="entry name" value="Integrase_cat-core"/>
</dbReference>
<feature type="region of interest" description="Disordered" evidence="8">
    <location>
        <begin position="320"/>
        <end position="551"/>
    </location>
</feature>
<dbReference type="InterPro" id="IPR036397">
    <property type="entry name" value="RNaseH_sf"/>
</dbReference>
<dbReference type="SUPFAM" id="SSF53098">
    <property type="entry name" value="Ribonuclease H-like"/>
    <property type="match status" value="1"/>
</dbReference>
<keyword evidence="4" id="KW-0540">Nuclease</keyword>
<keyword evidence="7" id="KW-0695">RNA-directed DNA polymerase</keyword>
<evidence type="ECO:0000256" key="3">
    <source>
        <dbReference type="ARBA" id="ARBA00022695"/>
    </source>
</evidence>
<accession>A0A6H5HWL6</accession>
<keyword evidence="6" id="KW-0378">Hydrolase</keyword>
<feature type="region of interest" description="Disordered" evidence="8">
    <location>
        <begin position="646"/>
        <end position="680"/>
    </location>
</feature>
<evidence type="ECO:0000259" key="9">
    <source>
        <dbReference type="PROSITE" id="PS50994"/>
    </source>
</evidence>
<gene>
    <name evidence="10" type="ORF">TBRA_LOCUS184</name>
</gene>
<evidence type="ECO:0000256" key="7">
    <source>
        <dbReference type="ARBA" id="ARBA00022918"/>
    </source>
</evidence>
<dbReference type="GO" id="GO:0003676">
    <property type="term" value="F:nucleic acid binding"/>
    <property type="evidence" value="ECO:0007669"/>
    <property type="project" value="InterPro"/>
</dbReference>
<feature type="compositionally biased region" description="Polar residues" evidence="8">
    <location>
        <begin position="706"/>
        <end position="721"/>
    </location>
</feature>
<keyword evidence="11" id="KW-1185">Reference proteome</keyword>
<dbReference type="SUPFAM" id="SSF56672">
    <property type="entry name" value="DNA/RNA polymerases"/>
    <property type="match status" value="1"/>
</dbReference>
<feature type="region of interest" description="Disordered" evidence="8">
    <location>
        <begin position="92"/>
        <end position="212"/>
    </location>
</feature>
<dbReference type="PROSITE" id="PS50994">
    <property type="entry name" value="INTEGRASE"/>
    <property type="match status" value="1"/>
</dbReference>
<evidence type="ECO:0000313" key="10">
    <source>
        <dbReference type="EMBL" id="CAB0027954.1"/>
    </source>
</evidence>
<evidence type="ECO:0000256" key="1">
    <source>
        <dbReference type="ARBA" id="ARBA00012493"/>
    </source>
</evidence>
<dbReference type="Gene3D" id="1.10.340.70">
    <property type="match status" value="1"/>
</dbReference>
<dbReference type="InterPro" id="IPR050951">
    <property type="entry name" value="Retrovirus_Pol_polyprotein"/>
</dbReference>
<dbReference type="FunFam" id="1.10.340.70:FF:000001">
    <property type="entry name" value="Retrovirus-related Pol polyprotein from transposon gypsy-like Protein"/>
    <property type="match status" value="1"/>
</dbReference>
<dbReference type="EMBL" id="CADCXV010000035">
    <property type="protein sequence ID" value="CAB0027954.1"/>
    <property type="molecule type" value="Genomic_DNA"/>
</dbReference>
<dbReference type="GO" id="GO:0003964">
    <property type="term" value="F:RNA-directed DNA polymerase activity"/>
    <property type="evidence" value="ECO:0007669"/>
    <property type="project" value="UniProtKB-KW"/>
</dbReference>